<name>A0A6V7WBS1_MELEN</name>
<organism evidence="1 2">
    <name type="scientific">Meloidogyne enterolobii</name>
    <name type="common">Root-knot nematode worm</name>
    <name type="synonym">Meloidogyne mayaguensis</name>
    <dbReference type="NCBI Taxonomy" id="390850"/>
    <lineage>
        <taxon>Eukaryota</taxon>
        <taxon>Metazoa</taxon>
        <taxon>Ecdysozoa</taxon>
        <taxon>Nematoda</taxon>
        <taxon>Chromadorea</taxon>
        <taxon>Rhabditida</taxon>
        <taxon>Tylenchina</taxon>
        <taxon>Tylenchomorpha</taxon>
        <taxon>Tylenchoidea</taxon>
        <taxon>Meloidogynidae</taxon>
        <taxon>Meloidogyninae</taxon>
        <taxon>Meloidogyne</taxon>
    </lineage>
</organism>
<dbReference type="Proteomes" id="UP000580250">
    <property type="component" value="Unassembled WGS sequence"/>
</dbReference>
<sequence length="82" mass="9627">MLEIKIPTSEIRYQTPNHQINYQPSSSLPQSQQCLLPSDFWCDNPNIALICTGGSTTFCNNYRRNKYFNKRKIDLKLVLRFN</sequence>
<dbReference type="EMBL" id="CAJEWN010000491">
    <property type="protein sequence ID" value="CAD2184151.1"/>
    <property type="molecule type" value="Genomic_DNA"/>
</dbReference>
<dbReference type="AlphaFoldDB" id="A0A6V7WBS1"/>
<evidence type="ECO:0000313" key="1">
    <source>
        <dbReference type="EMBL" id="CAD2184151.1"/>
    </source>
</evidence>
<reference evidence="1 2" key="1">
    <citation type="submission" date="2020-08" db="EMBL/GenBank/DDBJ databases">
        <authorList>
            <person name="Koutsovoulos G."/>
            <person name="Danchin GJ E."/>
        </authorList>
    </citation>
    <scope>NUCLEOTIDE SEQUENCE [LARGE SCALE GENOMIC DNA]</scope>
</reference>
<protein>
    <submittedName>
        <fullName evidence="1">Uncharacterized protein</fullName>
    </submittedName>
</protein>
<comment type="caution">
    <text evidence="1">The sequence shown here is derived from an EMBL/GenBank/DDBJ whole genome shotgun (WGS) entry which is preliminary data.</text>
</comment>
<proteinExistence type="predicted"/>
<accession>A0A6V7WBS1</accession>
<evidence type="ECO:0000313" key="2">
    <source>
        <dbReference type="Proteomes" id="UP000580250"/>
    </source>
</evidence>
<gene>
    <name evidence="1" type="ORF">MENT_LOCUS36491</name>
</gene>